<dbReference type="SUPFAM" id="SSF46689">
    <property type="entry name" value="Homeodomain-like"/>
    <property type="match status" value="1"/>
</dbReference>
<keyword evidence="1" id="KW-0805">Transcription regulation</keyword>
<sequence>MTKRDELIKTAFELFYLNGVHSVGINQILAETGIAKKTLYTHFASKEVLLEAVIAYRDERFRSWIFGLMSQQSQAEAMVKAMFDGLDDWFNDRVATLMPFQGCFFVKVNAEFLNHRVNELCFEHKQAIVDYLAARLSEHYPEPQANQLANQLALLKEGAIAQAYLGKDRQAAKLAWNMAKPLMKPAD</sequence>
<accession>A0A0K6IQY0</accession>
<evidence type="ECO:0000313" key="6">
    <source>
        <dbReference type="EMBL" id="CUB05520.1"/>
    </source>
</evidence>
<evidence type="ECO:0000259" key="5">
    <source>
        <dbReference type="PROSITE" id="PS50977"/>
    </source>
</evidence>
<reference evidence="7" key="1">
    <citation type="submission" date="2015-08" db="EMBL/GenBank/DDBJ databases">
        <authorList>
            <person name="Varghese N."/>
        </authorList>
    </citation>
    <scope>NUCLEOTIDE SEQUENCE [LARGE SCALE GENOMIC DNA]</scope>
    <source>
        <strain evidence="7">JCM 18476</strain>
    </source>
</reference>
<evidence type="ECO:0000256" key="4">
    <source>
        <dbReference type="PROSITE-ProRule" id="PRU00335"/>
    </source>
</evidence>
<dbReference type="Pfam" id="PF00440">
    <property type="entry name" value="TetR_N"/>
    <property type="match status" value="1"/>
</dbReference>
<evidence type="ECO:0000313" key="7">
    <source>
        <dbReference type="Proteomes" id="UP000182769"/>
    </source>
</evidence>
<dbReference type="Gene3D" id="1.10.357.10">
    <property type="entry name" value="Tetracycline Repressor, domain 2"/>
    <property type="match status" value="1"/>
</dbReference>
<dbReference type="OrthoDB" id="116240at2"/>
<feature type="domain" description="HTH tetR-type" evidence="5">
    <location>
        <begin position="1"/>
        <end position="61"/>
    </location>
</feature>
<dbReference type="Proteomes" id="UP000182769">
    <property type="component" value="Unassembled WGS sequence"/>
</dbReference>
<feature type="DNA-binding region" description="H-T-H motif" evidence="4">
    <location>
        <begin position="24"/>
        <end position="43"/>
    </location>
</feature>
<dbReference type="EMBL" id="CYHG01000011">
    <property type="protein sequence ID" value="CUB05520.1"/>
    <property type="molecule type" value="Genomic_DNA"/>
</dbReference>
<dbReference type="InterPro" id="IPR009057">
    <property type="entry name" value="Homeodomain-like_sf"/>
</dbReference>
<dbReference type="GO" id="GO:0003677">
    <property type="term" value="F:DNA binding"/>
    <property type="evidence" value="ECO:0007669"/>
    <property type="project" value="UniProtKB-UniRule"/>
</dbReference>
<proteinExistence type="predicted"/>
<name>A0A0K6IQY0_9GAMM</name>
<dbReference type="PRINTS" id="PR00455">
    <property type="entry name" value="HTHTETR"/>
</dbReference>
<dbReference type="PANTHER" id="PTHR47506:SF1">
    <property type="entry name" value="HTH-TYPE TRANSCRIPTIONAL REGULATOR YJDC"/>
    <property type="match status" value="1"/>
</dbReference>
<evidence type="ECO:0000256" key="2">
    <source>
        <dbReference type="ARBA" id="ARBA00023125"/>
    </source>
</evidence>
<evidence type="ECO:0000256" key="1">
    <source>
        <dbReference type="ARBA" id="ARBA00023015"/>
    </source>
</evidence>
<dbReference type="RefSeq" id="WP_055464078.1">
    <property type="nucleotide sequence ID" value="NZ_CYHG01000011.1"/>
</dbReference>
<organism evidence="6 7">
    <name type="scientific">Marinomonas fungiae</name>
    <dbReference type="NCBI Taxonomy" id="1137284"/>
    <lineage>
        <taxon>Bacteria</taxon>
        <taxon>Pseudomonadati</taxon>
        <taxon>Pseudomonadota</taxon>
        <taxon>Gammaproteobacteria</taxon>
        <taxon>Oceanospirillales</taxon>
        <taxon>Oceanospirillaceae</taxon>
        <taxon>Marinomonas</taxon>
    </lineage>
</organism>
<dbReference type="InterPro" id="IPR036271">
    <property type="entry name" value="Tet_transcr_reg_TetR-rel_C_sf"/>
</dbReference>
<evidence type="ECO:0000256" key="3">
    <source>
        <dbReference type="ARBA" id="ARBA00023163"/>
    </source>
</evidence>
<gene>
    <name evidence="6" type="ORF">Ga0061065_11196</name>
</gene>
<keyword evidence="2 4" id="KW-0238">DNA-binding</keyword>
<keyword evidence="3" id="KW-0804">Transcription</keyword>
<protein>
    <submittedName>
        <fullName evidence="6">Transcriptional regulator, TetR family</fullName>
    </submittedName>
</protein>
<dbReference type="PANTHER" id="PTHR47506">
    <property type="entry name" value="TRANSCRIPTIONAL REGULATORY PROTEIN"/>
    <property type="match status" value="1"/>
</dbReference>
<dbReference type="STRING" id="1137284.GCA_001418205_03036"/>
<dbReference type="InterPro" id="IPR001647">
    <property type="entry name" value="HTH_TetR"/>
</dbReference>
<dbReference type="AlphaFoldDB" id="A0A0K6IQY0"/>
<dbReference type="PROSITE" id="PS50977">
    <property type="entry name" value="HTH_TETR_2"/>
    <property type="match status" value="1"/>
</dbReference>
<dbReference type="SUPFAM" id="SSF48498">
    <property type="entry name" value="Tetracyclin repressor-like, C-terminal domain"/>
    <property type="match status" value="1"/>
</dbReference>
<keyword evidence="7" id="KW-1185">Reference proteome</keyword>